<feature type="domain" description="Cation/H+ exchanger transmembrane" evidence="12">
    <location>
        <begin position="456"/>
        <end position="516"/>
    </location>
</feature>
<keyword evidence="2" id="KW-0813">Transport</keyword>
<keyword evidence="3" id="KW-1003">Cell membrane</keyword>
<dbReference type="Pfam" id="PF00999">
    <property type="entry name" value="Na_H_Exchanger"/>
    <property type="match status" value="2"/>
</dbReference>
<keyword evidence="9" id="KW-0739">Sodium transport</keyword>
<dbReference type="Gene3D" id="6.10.140.1330">
    <property type="match status" value="1"/>
</dbReference>
<dbReference type="GO" id="GO:0015386">
    <property type="term" value="F:potassium:proton antiporter activity"/>
    <property type="evidence" value="ECO:0007669"/>
    <property type="project" value="TreeGrafter"/>
</dbReference>
<name>M0QJN3_9ACTN</name>
<feature type="transmembrane region" description="Helical" evidence="11">
    <location>
        <begin position="80"/>
        <end position="106"/>
    </location>
</feature>
<evidence type="ECO:0000256" key="2">
    <source>
        <dbReference type="ARBA" id="ARBA00022448"/>
    </source>
</evidence>
<feature type="region of interest" description="Disordered" evidence="10">
    <location>
        <begin position="351"/>
        <end position="429"/>
    </location>
</feature>
<keyword evidence="6" id="KW-0915">Sodium</keyword>
<feature type="domain" description="Cation/H+ exchanger transmembrane" evidence="12">
    <location>
        <begin position="9"/>
        <end position="328"/>
    </location>
</feature>
<organism evidence="13 14">
    <name type="scientific">Gordonia soli NBRC 108243</name>
    <dbReference type="NCBI Taxonomy" id="1223545"/>
    <lineage>
        <taxon>Bacteria</taxon>
        <taxon>Bacillati</taxon>
        <taxon>Actinomycetota</taxon>
        <taxon>Actinomycetes</taxon>
        <taxon>Mycobacteriales</taxon>
        <taxon>Gordoniaceae</taxon>
        <taxon>Gordonia</taxon>
    </lineage>
</organism>
<keyword evidence="5 11" id="KW-1133">Transmembrane helix</keyword>
<reference evidence="13 14" key="1">
    <citation type="submission" date="2013-01" db="EMBL/GenBank/DDBJ databases">
        <title>Whole genome shotgun sequence of Gordonia soli NBRC 108243.</title>
        <authorList>
            <person name="Isaki-Nakamura S."/>
            <person name="Hosoyama A."/>
            <person name="Tsuchikane K."/>
            <person name="Ando Y."/>
            <person name="Baba S."/>
            <person name="Ohji S."/>
            <person name="Hamada M."/>
            <person name="Tamura T."/>
            <person name="Yamazoe A."/>
            <person name="Yamazaki S."/>
            <person name="Fujita N."/>
        </authorList>
    </citation>
    <scope>NUCLEOTIDE SEQUENCE [LARGE SCALE GENOMIC DNA]</scope>
    <source>
        <strain evidence="13 14">NBRC 108243</strain>
    </source>
</reference>
<dbReference type="PANTHER" id="PTHR10110:SF86">
    <property type="entry name" value="SODIUM_HYDROGEN EXCHANGER 7"/>
    <property type="match status" value="1"/>
</dbReference>
<feature type="transmembrane region" description="Helical" evidence="11">
    <location>
        <begin position="300"/>
        <end position="326"/>
    </location>
</feature>
<dbReference type="Proteomes" id="UP000011666">
    <property type="component" value="Unassembled WGS sequence"/>
</dbReference>
<comment type="subcellular location">
    <subcellularLocation>
        <location evidence="1">Cell membrane</location>
        <topology evidence="1">Multi-pass membrane protein</topology>
    </subcellularLocation>
</comment>
<dbReference type="PANTHER" id="PTHR10110">
    <property type="entry name" value="SODIUM/HYDROGEN EXCHANGER"/>
    <property type="match status" value="1"/>
</dbReference>
<dbReference type="EMBL" id="BANX01000017">
    <property type="protein sequence ID" value="GAC68664.1"/>
    <property type="molecule type" value="Genomic_DNA"/>
</dbReference>
<dbReference type="InterPro" id="IPR006153">
    <property type="entry name" value="Cation/H_exchanger_TM"/>
</dbReference>
<dbReference type="OrthoDB" id="57886at2"/>
<evidence type="ECO:0000313" key="13">
    <source>
        <dbReference type="EMBL" id="GAC68664.1"/>
    </source>
</evidence>
<dbReference type="GO" id="GO:0051453">
    <property type="term" value="P:regulation of intracellular pH"/>
    <property type="evidence" value="ECO:0007669"/>
    <property type="project" value="TreeGrafter"/>
</dbReference>
<feature type="transmembrane region" description="Helical" evidence="11">
    <location>
        <begin position="54"/>
        <end position="74"/>
    </location>
</feature>
<dbReference type="GO" id="GO:0005886">
    <property type="term" value="C:plasma membrane"/>
    <property type="evidence" value="ECO:0007669"/>
    <property type="project" value="UniProtKB-SubCell"/>
</dbReference>
<evidence type="ECO:0000256" key="8">
    <source>
        <dbReference type="ARBA" id="ARBA00023136"/>
    </source>
</evidence>
<dbReference type="GO" id="GO:0098719">
    <property type="term" value="P:sodium ion import across plasma membrane"/>
    <property type="evidence" value="ECO:0007669"/>
    <property type="project" value="TreeGrafter"/>
</dbReference>
<evidence type="ECO:0000313" key="14">
    <source>
        <dbReference type="Proteomes" id="UP000011666"/>
    </source>
</evidence>
<keyword evidence="14" id="KW-1185">Reference proteome</keyword>
<evidence type="ECO:0000256" key="5">
    <source>
        <dbReference type="ARBA" id="ARBA00022989"/>
    </source>
</evidence>
<dbReference type="AlphaFoldDB" id="M0QJN3"/>
<accession>M0QJN3</accession>
<evidence type="ECO:0000256" key="4">
    <source>
        <dbReference type="ARBA" id="ARBA00022692"/>
    </source>
</evidence>
<evidence type="ECO:0000256" key="9">
    <source>
        <dbReference type="ARBA" id="ARBA00023201"/>
    </source>
</evidence>
<evidence type="ECO:0000256" key="1">
    <source>
        <dbReference type="ARBA" id="ARBA00004651"/>
    </source>
</evidence>
<keyword evidence="8 11" id="KW-0472">Membrane</keyword>
<evidence type="ECO:0000256" key="7">
    <source>
        <dbReference type="ARBA" id="ARBA00023065"/>
    </source>
</evidence>
<evidence type="ECO:0000256" key="11">
    <source>
        <dbReference type="SAM" id="Phobius"/>
    </source>
</evidence>
<dbReference type="GO" id="GO:0015385">
    <property type="term" value="F:sodium:proton antiporter activity"/>
    <property type="evidence" value="ECO:0007669"/>
    <property type="project" value="InterPro"/>
</dbReference>
<feature type="compositionally biased region" description="Acidic residues" evidence="10">
    <location>
        <begin position="359"/>
        <end position="373"/>
    </location>
</feature>
<feature type="transmembrane region" description="Helical" evidence="11">
    <location>
        <begin position="27"/>
        <end position="47"/>
    </location>
</feature>
<evidence type="ECO:0000256" key="6">
    <source>
        <dbReference type="ARBA" id="ARBA00023053"/>
    </source>
</evidence>
<feature type="transmembrane region" description="Helical" evidence="11">
    <location>
        <begin position="269"/>
        <end position="288"/>
    </location>
</feature>
<feature type="compositionally biased region" description="Low complexity" evidence="10">
    <location>
        <begin position="377"/>
        <end position="397"/>
    </location>
</feature>
<evidence type="ECO:0000259" key="12">
    <source>
        <dbReference type="Pfam" id="PF00999"/>
    </source>
</evidence>
<feature type="transmembrane region" description="Helical" evidence="11">
    <location>
        <begin position="229"/>
        <end position="249"/>
    </location>
</feature>
<feature type="transmembrane region" description="Helical" evidence="11">
    <location>
        <begin position="205"/>
        <end position="223"/>
    </location>
</feature>
<proteinExistence type="predicted"/>
<feature type="compositionally biased region" description="Basic residues" evidence="10">
    <location>
        <begin position="408"/>
        <end position="424"/>
    </location>
</feature>
<feature type="transmembrane region" description="Helical" evidence="11">
    <location>
        <begin position="491"/>
        <end position="515"/>
    </location>
</feature>
<keyword evidence="7" id="KW-0406">Ion transport</keyword>
<sequence>MEEILLVVVAVLGIAAAHVLGRKIRVAAPLILVVAGVIVGVMPFVPAIEVDPEWILVGVLPPLLYSAAVSMPTMDFRRDFGAISALSVLLVLVSAVIVGFFLHWVLPDVSLATGIALGAIVSPTDAVATSIGKRLGVPARVTAVLEGESMLNDATALVLLRAAVAATAASISFGGVALNFVYAVVAAVVIGGAIGWLNLRVRARVTDATVNTVISFTVPYLAYLPTEHIGASGLVAAVTAGLVTGAGSVRYLTAQHRVSDTQNWRTVEFIAEGGVFLLMGLELFGLVVDVHDDHGGVETALWIGLAALGVTMVVRAAYVVPLIWWLDKVAQRGSAIRPYLERMDSKIVRTAQKRAQESADPETETDGDTEGAESDSRSSPESGSSVRPESVPGVGVPARDRRPPPSRPPRRLRLRGRPGRRRELRRPSIENADDARHYVSRIRRRIADIDYYRAAPLGPKEASVVVWGGMRGVVTVAAAQTLPADTPSRSLLVLTAFVVAASSLILQGGTLGWLIRRLGITGASDDAADERNRLHAELVASAQQVLIESGIVDDYPWLKRRMPQLTRTPDDEEDSGGEGGGLGIADRKTFERARRAIIAAQREHLLALRDQGTYTSATLSRELAQLDAEEISLEMRAGE</sequence>
<comment type="caution">
    <text evidence="13">The sequence shown here is derived from an EMBL/GenBank/DDBJ whole genome shotgun (WGS) entry which is preliminary data.</text>
</comment>
<protein>
    <recommendedName>
        <fullName evidence="12">Cation/H+ exchanger transmembrane domain-containing protein</fullName>
    </recommendedName>
</protein>
<evidence type="ECO:0000256" key="10">
    <source>
        <dbReference type="SAM" id="MobiDB-lite"/>
    </source>
</evidence>
<dbReference type="STRING" id="1223545.GS4_17_00500"/>
<dbReference type="eggNOG" id="COG0025">
    <property type="taxonomic scope" value="Bacteria"/>
</dbReference>
<dbReference type="RefSeq" id="WP_007620996.1">
    <property type="nucleotide sequence ID" value="NZ_BANX01000017.1"/>
</dbReference>
<gene>
    <name evidence="13" type="ORF">GS4_17_00500</name>
</gene>
<keyword evidence="4 11" id="KW-0812">Transmembrane</keyword>
<dbReference type="InterPro" id="IPR018422">
    <property type="entry name" value="Cation/H_exchanger_CPA1"/>
</dbReference>
<feature type="transmembrane region" description="Helical" evidence="11">
    <location>
        <begin position="180"/>
        <end position="198"/>
    </location>
</feature>
<evidence type="ECO:0000256" key="3">
    <source>
        <dbReference type="ARBA" id="ARBA00022475"/>
    </source>
</evidence>